<keyword evidence="5" id="KW-0963">Cytoplasm</keyword>
<evidence type="ECO:0000313" key="11">
    <source>
        <dbReference type="EMBL" id="RYP87990.1"/>
    </source>
</evidence>
<evidence type="ECO:0000256" key="5">
    <source>
        <dbReference type="HAMAP-Rule" id="MF_01925"/>
    </source>
</evidence>
<dbReference type="Gene3D" id="3.40.50.720">
    <property type="entry name" value="NAD(P)-binding Rossmann-like Domain"/>
    <property type="match status" value="1"/>
</dbReference>
<comment type="similarity">
    <text evidence="1 5 8">Belongs to the pyrroline-5-carboxylate reductase family.</text>
</comment>
<comment type="function">
    <text evidence="4 5">Catalyzes the reduction of 1-pyrroline-5-carboxylate (PCA) to L-proline.</text>
</comment>
<dbReference type="GO" id="GO:0004735">
    <property type="term" value="F:pyrroline-5-carboxylate reductase activity"/>
    <property type="evidence" value="ECO:0007669"/>
    <property type="project" value="UniProtKB-UniRule"/>
</dbReference>
<evidence type="ECO:0000256" key="7">
    <source>
        <dbReference type="PIRSR" id="PIRSR000193-1"/>
    </source>
</evidence>
<comment type="pathway">
    <text evidence="5 8">Amino-acid biosynthesis; L-proline biosynthesis; L-proline from L-glutamate 5-semialdehyde: step 1/1.</text>
</comment>
<dbReference type="InterPro" id="IPR000304">
    <property type="entry name" value="Pyrroline-COOH_reductase"/>
</dbReference>
<protein>
    <recommendedName>
        <fullName evidence="5 6">Pyrroline-5-carboxylate reductase</fullName>
        <shortName evidence="5">P5C reductase</shortName>
        <shortName evidence="5">P5CR</shortName>
        <ecNumber evidence="5 6">1.5.1.2</ecNumber>
    </recommendedName>
    <alternativeName>
        <fullName evidence="5">PCA reductase</fullName>
    </alternativeName>
</protein>
<dbReference type="AlphaFoldDB" id="A0A4Q4ZIC8"/>
<dbReference type="Pfam" id="PF14748">
    <property type="entry name" value="P5CR_dimer"/>
    <property type="match status" value="1"/>
</dbReference>
<dbReference type="OrthoDB" id="9805754at2"/>
<sequence>MASGQTAILGAGVMGETLLSGLVRAGRRVDNLLVGEKREGRAHELEERYGVAVVSNIEATQKADTIALVVKPQDMGDLLEEIAPHLRPGQLVVSLAAGITTAFIEARAPEGVAVVRVMPNTPALVDEGMAAIAPGSHCDDQHLAEAEALMASVGKVLRIPERQMDAVTAISGSGPAYIFFVVESMIEAGVHLGLPRGTATDLVVQTLVGSAKMLRETGTHPTVLREQVTSPAGTTAAAVRELEVHKVRAAFLSALEAARDRSRALAEGD</sequence>
<evidence type="ECO:0000256" key="2">
    <source>
        <dbReference type="ARBA" id="ARBA00022857"/>
    </source>
</evidence>
<keyword evidence="12" id="KW-1185">Reference proteome</keyword>
<dbReference type="HAMAP" id="MF_01925">
    <property type="entry name" value="P5C_reductase"/>
    <property type="match status" value="1"/>
</dbReference>
<dbReference type="EC" id="1.5.1.2" evidence="5 6"/>
<dbReference type="Pfam" id="PF03807">
    <property type="entry name" value="F420_oxidored"/>
    <property type="match status" value="1"/>
</dbReference>
<gene>
    <name evidence="5 11" type="primary">proC</name>
    <name evidence="11" type="ORF">EKO23_03830</name>
</gene>
<evidence type="ECO:0000256" key="1">
    <source>
        <dbReference type="ARBA" id="ARBA00005525"/>
    </source>
</evidence>
<dbReference type="SUPFAM" id="SSF51735">
    <property type="entry name" value="NAD(P)-binding Rossmann-fold domains"/>
    <property type="match status" value="1"/>
</dbReference>
<feature type="binding site" evidence="7">
    <location>
        <begin position="9"/>
        <end position="14"/>
    </location>
    <ligand>
        <name>NADP(+)</name>
        <dbReference type="ChEBI" id="CHEBI:58349"/>
    </ligand>
</feature>
<dbReference type="Gene3D" id="1.10.3730.10">
    <property type="entry name" value="ProC C-terminal domain-like"/>
    <property type="match status" value="1"/>
</dbReference>
<keyword evidence="5 8" id="KW-0641">Proline biosynthesis</keyword>
<dbReference type="GO" id="GO:0055129">
    <property type="term" value="P:L-proline biosynthetic process"/>
    <property type="evidence" value="ECO:0007669"/>
    <property type="project" value="UniProtKB-UniRule"/>
</dbReference>
<evidence type="ECO:0000256" key="6">
    <source>
        <dbReference type="NCBIfam" id="TIGR00112"/>
    </source>
</evidence>
<dbReference type="InterPro" id="IPR029036">
    <property type="entry name" value="P5CR_dimer"/>
</dbReference>
<dbReference type="PROSITE" id="PS00521">
    <property type="entry name" value="P5CR"/>
    <property type="match status" value="1"/>
</dbReference>
<evidence type="ECO:0000256" key="3">
    <source>
        <dbReference type="ARBA" id="ARBA00023002"/>
    </source>
</evidence>
<dbReference type="InterPro" id="IPR053790">
    <property type="entry name" value="P5CR-like_CS"/>
</dbReference>
<feature type="binding site" evidence="7">
    <location>
        <position position="56"/>
    </location>
    <ligand>
        <name>NADPH</name>
        <dbReference type="ChEBI" id="CHEBI:57783"/>
    </ligand>
</feature>
<keyword evidence="2 5" id="KW-0521">NADP</keyword>
<comment type="catalytic activity">
    <reaction evidence="5 8">
        <text>L-proline + NADP(+) = (S)-1-pyrroline-5-carboxylate + NADPH + 2 H(+)</text>
        <dbReference type="Rhea" id="RHEA:14109"/>
        <dbReference type="ChEBI" id="CHEBI:15378"/>
        <dbReference type="ChEBI" id="CHEBI:17388"/>
        <dbReference type="ChEBI" id="CHEBI:57783"/>
        <dbReference type="ChEBI" id="CHEBI:58349"/>
        <dbReference type="ChEBI" id="CHEBI:60039"/>
        <dbReference type="EC" id="1.5.1.2"/>
    </reaction>
</comment>
<evidence type="ECO:0000256" key="4">
    <source>
        <dbReference type="ARBA" id="ARBA00058118"/>
    </source>
</evidence>
<dbReference type="PANTHER" id="PTHR11645:SF0">
    <property type="entry name" value="PYRROLINE-5-CARBOXYLATE REDUCTASE 3"/>
    <property type="match status" value="1"/>
</dbReference>
<accession>A0A4Q4ZIC8</accession>
<dbReference type="PANTHER" id="PTHR11645">
    <property type="entry name" value="PYRROLINE-5-CARBOXYLATE REDUCTASE"/>
    <property type="match status" value="1"/>
</dbReference>
<dbReference type="NCBIfam" id="TIGR00112">
    <property type="entry name" value="proC"/>
    <property type="match status" value="1"/>
</dbReference>
<evidence type="ECO:0000259" key="10">
    <source>
        <dbReference type="Pfam" id="PF14748"/>
    </source>
</evidence>
<reference evidence="11 12" key="1">
    <citation type="submission" date="2019-01" db="EMBL/GenBank/DDBJ databases">
        <title>Nocardioides guangzhouensis sp. nov., an actinobacterium isolated from soil.</title>
        <authorList>
            <person name="Fu Y."/>
            <person name="Cai Y."/>
            <person name="Lin Z."/>
            <person name="Chen P."/>
        </authorList>
    </citation>
    <scope>NUCLEOTIDE SEQUENCE [LARGE SCALE GENOMIC DNA]</scope>
    <source>
        <strain evidence="11 12">130</strain>
    </source>
</reference>
<dbReference type="Proteomes" id="UP000295198">
    <property type="component" value="Unassembled WGS sequence"/>
</dbReference>
<dbReference type="EMBL" id="SDKM01000004">
    <property type="protein sequence ID" value="RYP87990.1"/>
    <property type="molecule type" value="Genomic_DNA"/>
</dbReference>
<comment type="catalytic activity">
    <reaction evidence="5">
        <text>L-proline + NAD(+) = (S)-1-pyrroline-5-carboxylate + NADH + 2 H(+)</text>
        <dbReference type="Rhea" id="RHEA:14105"/>
        <dbReference type="ChEBI" id="CHEBI:15378"/>
        <dbReference type="ChEBI" id="CHEBI:17388"/>
        <dbReference type="ChEBI" id="CHEBI:57540"/>
        <dbReference type="ChEBI" id="CHEBI:57945"/>
        <dbReference type="ChEBI" id="CHEBI:60039"/>
        <dbReference type="EC" id="1.5.1.2"/>
    </reaction>
</comment>
<dbReference type="RefSeq" id="WP_134714272.1">
    <property type="nucleotide sequence ID" value="NZ_SDKM01000004.1"/>
</dbReference>
<dbReference type="InterPro" id="IPR036291">
    <property type="entry name" value="NAD(P)-bd_dom_sf"/>
</dbReference>
<evidence type="ECO:0000256" key="8">
    <source>
        <dbReference type="RuleBase" id="RU003903"/>
    </source>
</evidence>
<evidence type="ECO:0000259" key="9">
    <source>
        <dbReference type="Pfam" id="PF03807"/>
    </source>
</evidence>
<keyword evidence="3 5" id="KW-0560">Oxidoreductase</keyword>
<comment type="caution">
    <text evidence="11">The sequence shown here is derived from an EMBL/GenBank/DDBJ whole genome shotgun (WGS) entry which is preliminary data.</text>
</comment>
<organism evidence="11 12">
    <name type="scientific">Nocardioides guangzhouensis</name>
    <dbReference type="NCBI Taxonomy" id="2497878"/>
    <lineage>
        <taxon>Bacteria</taxon>
        <taxon>Bacillati</taxon>
        <taxon>Actinomycetota</taxon>
        <taxon>Actinomycetes</taxon>
        <taxon>Propionibacteriales</taxon>
        <taxon>Nocardioidaceae</taxon>
        <taxon>Nocardioides</taxon>
    </lineage>
</organism>
<feature type="domain" description="Pyrroline-5-carboxylate reductase catalytic N-terminal" evidence="9">
    <location>
        <begin position="7"/>
        <end position="98"/>
    </location>
</feature>
<dbReference type="SUPFAM" id="SSF48179">
    <property type="entry name" value="6-phosphogluconate dehydrogenase C-terminal domain-like"/>
    <property type="match status" value="1"/>
</dbReference>
<dbReference type="InterPro" id="IPR008927">
    <property type="entry name" value="6-PGluconate_DH-like_C_sf"/>
</dbReference>
<dbReference type="GO" id="GO:0005737">
    <property type="term" value="C:cytoplasm"/>
    <property type="evidence" value="ECO:0007669"/>
    <property type="project" value="UniProtKB-SubCell"/>
</dbReference>
<dbReference type="InterPro" id="IPR028939">
    <property type="entry name" value="P5C_Rdtase_cat_N"/>
</dbReference>
<dbReference type="FunFam" id="1.10.3730.10:FF:000001">
    <property type="entry name" value="Pyrroline-5-carboxylate reductase"/>
    <property type="match status" value="1"/>
</dbReference>
<dbReference type="UniPathway" id="UPA00098">
    <property type="reaction ID" value="UER00361"/>
</dbReference>
<keyword evidence="5 8" id="KW-0028">Amino-acid biosynthesis</keyword>
<evidence type="ECO:0000313" key="12">
    <source>
        <dbReference type="Proteomes" id="UP000295198"/>
    </source>
</evidence>
<proteinExistence type="inferred from homology"/>
<comment type="subcellular location">
    <subcellularLocation>
        <location evidence="5">Cytoplasm</location>
    </subcellularLocation>
</comment>
<dbReference type="PIRSF" id="PIRSF000193">
    <property type="entry name" value="Pyrrol-5-carb_rd"/>
    <property type="match status" value="1"/>
</dbReference>
<name>A0A4Q4ZIC8_9ACTN</name>
<feature type="domain" description="Pyrroline-5-carboxylate reductase dimerisation" evidence="10">
    <location>
        <begin position="161"/>
        <end position="264"/>
    </location>
</feature>